<feature type="compositionally biased region" description="Basic and acidic residues" evidence="1">
    <location>
        <begin position="275"/>
        <end position="284"/>
    </location>
</feature>
<dbReference type="EMBL" id="VYYT01000335">
    <property type="protein sequence ID" value="KAK2741493.1"/>
    <property type="molecule type" value="Genomic_DNA"/>
</dbReference>
<feature type="compositionally biased region" description="Polar residues" evidence="1">
    <location>
        <begin position="19"/>
        <end position="32"/>
    </location>
</feature>
<sequence length="494" mass="55330">MAAEPEEGPSTRPGVTTRAAAQQQDYAGSNQTLSAQASDDSSLLPQLMSGSTLSPTRSNTPAASSTSTSQGTATSESVRIAIARVPIPLKWVGINASYWGNWAFTPLDTLNSEQVDAALVFLMEIYAKQELEGQPLFYQITDDLSYWPDEWFASANPGIIKDVNRFLHCRGVLPDIAPGKLLHETLAATVATPEFVPWNQQQVDRAVYRYEEFNQRVLKPEFLLRITDRMITSSKGSPPAVRQLAARQPAAPPITITSPVVPSRLQLVNQSNDVRMEPRSETHSHRFNSTFHESRGEQDPTLASPRQLTDLIKIFPKEKKYAGGKYEVLQETLTMFYDYCEKAGIKEHQYHSAITIVLTGKAEEYYYLAVRTLDKSDFLSIINAIRSRFETHDRSLELLAELRALSYGSVARGMEGKPRLEILEELINRIDRLAKTQPTEGTNDRKVGYLCTAVQQVPEARMTLHAPPADYETLCSRLRASFSIEARMPKQQQF</sequence>
<feature type="region of interest" description="Disordered" evidence="1">
    <location>
        <begin position="1"/>
        <end position="75"/>
    </location>
</feature>
<evidence type="ECO:0000256" key="1">
    <source>
        <dbReference type="SAM" id="MobiDB-lite"/>
    </source>
</evidence>
<name>A0AAD9Y745_COLKA</name>
<reference evidence="2" key="1">
    <citation type="submission" date="2023-02" db="EMBL/GenBank/DDBJ databases">
        <title>Colletotrichum kahawae CIFC_Que2 genome sequencing and assembly.</title>
        <authorList>
            <person name="Baroncelli R."/>
        </authorList>
    </citation>
    <scope>NUCLEOTIDE SEQUENCE</scope>
    <source>
        <strain evidence="2">CIFC_Que2</strain>
    </source>
</reference>
<proteinExistence type="predicted"/>
<protein>
    <submittedName>
        <fullName evidence="2">Uncharacterized protein</fullName>
    </submittedName>
</protein>
<comment type="caution">
    <text evidence="2">The sequence shown here is derived from an EMBL/GenBank/DDBJ whole genome shotgun (WGS) entry which is preliminary data.</text>
</comment>
<accession>A0AAD9Y745</accession>
<organism evidence="2 3">
    <name type="scientific">Colletotrichum kahawae</name>
    <name type="common">Coffee berry disease fungus</name>
    <dbReference type="NCBI Taxonomy" id="34407"/>
    <lineage>
        <taxon>Eukaryota</taxon>
        <taxon>Fungi</taxon>
        <taxon>Dikarya</taxon>
        <taxon>Ascomycota</taxon>
        <taxon>Pezizomycotina</taxon>
        <taxon>Sordariomycetes</taxon>
        <taxon>Hypocreomycetidae</taxon>
        <taxon>Glomerellales</taxon>
        <taxon>Glomerellaceae</taxon>
        <taxon>Colletotrichum</taxon>
        <taxon>Colletotrichum gloeosporioides species complex</taxon>
    </lineage>
</organism>
<gene>
    <name evidence="2" type="ORF">CKAH01_18498</name>
</gene>
<feature type="compositionally biased region" description="Low complexity" evidence="1">
    <location>
        <begin position="54"/>
        <end position="75"/>
    </location>
</feature>
<feature type="region of interest" description="Disordered" evidence="1">
    <location>
        <begin position="275"/>
        <end position="302"/>
    </location>
</feature>
<dbReference type="Proteomes" id="UP001281614">
    <property type="component" value="Unassembled WGS sequence"/>
</dbReference>
<evidence type="ECO:0000313" key="2">
    <source>
        <dbReference type="EMBL" id="KAK2741493.1"/>
    </source>
</evidence>
<dbReference type="AlphaFoldDB" id="A0AAD9Y745"/>
<keyword evidence="3" id="KW-1185">Reference proteome</keyword>
<feature type="compositionally biased region" description="Low complexity" evidence="1">
    <location>
        <begin position="33"/>
        <end position="44"/>
    </location>
</feature>
<evidence type="ECO:0000313" key="3">
    <source>
        <dbReference type="Proteomes" id="UP001281614"/>
    </source>
</evidence>